<name>A0A7L8AFK8_9FLAO</name>
<evidence type="ECO:0000313" key="3">
    <source>
        <dbReference type="EMBL" id="QOD60788.1"/>
    </source>
</evidence>
<evidence type="ECO:0000256" key="2">
    <source>
        <dbReference type="ARBA" id="ARBA00022723"/>
    </source>
</evidence>
<accession>A0A7L8AFK8</accession>
<organism evidence="3 4">
    <name type="scientific">Polaribacter haliotis</name>
    <dbReference type="NCBI Taxonomy" id="1888915"/>
    <lineage>
        <taxon>Bacteria</taxon>
        <taxon>Pseudomonadati</taxon>
        <taxon>Bacteroidota</taxon>
        <taxon>Flavobacteriia</taxon>
        <taxon>Flavobacteriales</taxon>
        <taxon>Flavobacteriaceae</taxon>
    </lineage>
</organism>
<dbReference type="Pfam" id="PF05163">
    <property type="entry name" value="DinB"/>
    <property type="match status" value="1"/>
</dbReference>
<protein>
    <submittedName>
        <fullName evidence="3">DinB family protein</fullName>
    </submittedName>
</protein>
<dbReference type="Proteomes" id="UP000516764">
    <property type="component" value="Chromosome"/>
</dbReference>
<evidence type="ECO:0000313" key="4">
    <source>
        <dbReference type="Proteomes" id="UP000516764"/>
    </source>
</evidence>
<dbReference type="AlphaFoldDB" id="A0A7L8AFK8"/>
<dbReference type="OrthoDB" id="1162179at2"/>
<comment type="similarity">
    <text evidence="1">Belongs to the DinB family.</text>
</comment>
<gene>
    <name evidence="3" type="ORF">H9I45_15830</name>
</gene>
<reference evidence="3 4" key="1">
    <citation type="journal article" date="2016" name="Int. J. Syst. Evol. Microbiol.">
        <title>Polaribacter haliotis sp. nov., isolated from the gut of abalone Haliotis discus hannai.</title>
        <authorList>
            <person name="Kim Y.O."/>
            <person name="Park I.S."/>
            <person name="Park S."/>
            <person name="Nam B.H."/>
            <person name="Park J.M."/>
            <person name="Kim D.G."/>
            <person name="Yoon J.H."/>
        </authorList>
    </citation>
    <scope>NUCLEOTIDE SEQUENCE [LARGE SCALE GENOMIC DNA]</scope>
    <source>
        <strain evidence="3 4">KCTC 52418</strain>
    </source>
</reference>
<dbReference type="InterPro" id="IPR034660">
    <property type="entry name" value="DinB/YfiT-like"/>
</dbReference>
<proteinExistence type="inferred from homology"/>
<sequence>MIEAIEQNLQRGIKLLHSISDEQYSNTSIAPYHSSIGCHTRHILDMFSCIFNGLDTREIDLTKRERNELAEKHTNIGIDYFNTIIKKLRSLSAIDLQNEVAVTDDLGLGNVTIKTSLASILTQAQSHTTHHYATIGYLVHHIGIQLPESGFGFNPTTPQKLSV</sequence>
<dbReference type="Gene3D" id="1.20.120.450">
    <property type="entry name" value="dinb family like domain"/>
    <property type="match status" value="1"/>
</dbReference>
<dbReference type="GO" id="GO:0046872">
    <property type="term" value="F:metal ion binding"/>
    <property type="evidence" value="ECO:0007669"/>
    <property type="project" value="UniProtKB-KW"/>
</dbReference>
<keyword evidence="2" id="KW-0479">Metal-binding</keyword>
<dbReference type="SUPFAM" id="SSF109854">
    <property type="entry name" value="DinB/YfiT-like putative metalloenzymes"/>
    <property type="match status" value="1"/>
</dbReference>
<dbReference type="EMBL" id="CP061813">
    <property type="protein sequence ID" value="QOD60788.1"/>
    <property type="molecule type" value="Genomic_DNA"/>
</dbReference>
<evidence type="ECO:0000256" key="1">
    <source>
        <dbReference type="ARBA" id="ARBA00008635"/>
    </source>
</evidence>
<dbReference type="RefSeq" id="WP_088354157.1">
    <property type="nucleotide sequence ID" value="NZ_CP061813.1"/>
</dbReference>
<dbReference type="InterPro" id="IPR007837">
    <property type="entry name" value="DinB"/>
</dbReference>
<dbReference type="KEGG" id="phal:H9I45_15830"/>
<keyword evidence="4" id="KW-1185">Reference proteome</keyword>